<organism evidence="1 2">
    <name type="scientific">Aquibacillus albus</name>
    <dbReference type="NCBI Taxonomy" id="1168171"/>
    <lineage>
        <taxon>Bacteria</taxon>
        <taxon>Bacillati</taxon>
        <taxon>Bacillota</taxon>
        <taxon>Bacilli</taxon>
        <taxon>Bacillales</taxon>
        <taxon>Bacillaceae</taxon>
        <taxon>Aquibacillus</taxon>
    </lineage>
</organism>
<evidence type="ECO:0000313" key="1">
    <source>
        <dbReference type="EMBL" id="MBM7572482.1"/>
    </source>
</evidence>
<evidence type="ECO:0008006" key="3">
    <source>
        <dbReference type="Google" id="ProtNLM"/>
    </source>
</evidence>
<dbReference type="InterPro" id="IPR019644">
    <property type="entry name" value="DUF2508"/>
</dbReference>
<gene>
    <name evidence="1" type="ORF">JOC48_003010</name>
</gene>
<dbReference type="Pfam" id="PF10704">
    <property type="entry name" value="DUF2508"/>
    <property type="match status" value="1"/>
</dbReference>
<dbReference type="EMBL" id="JAFBDR010000018">
    <property type="protein sequence ID" value="MBM7572482.1"/>
    <property type="molecule type" value="Genomic_DNA"/>
</dbReference>
<sequence length="72" mass="8566">MLSNTKVRKKKQVDQQLLDEILLLKQEWMNLKSILERSLEPSETGLFDLAVAETKYFYLLREARIRKISAKR</sequence>
<reference evidence="1 2" key="1">
    <citation type="submission" date="2021-01" db="EMBL/GenBank/DDBJ databases">
        <title>Genomic Encyclopedia of Type Strains, Phase IV (KMG-IV): sequencing the most valuable type-strain genomes for metagenomic binning, comparative biology and taxonomic classification.</title>
        <authorList>
            <person name="Goeker M."/>
        </authorList>
    </citation>
    <scope>NUCLEOTIDE SEQUENCE [LARGE SCALE GENOMIC DNA]</scope>
    <source>
        <strain evidence="1 2">DSM 23711</strain>
    </source>
</reference>
<name>A0ABS2N2W2_9BACI</name>
<comment type="caution">
    <text evidence="1">The sequence shown here is derived from an EMBL/GenBank/DDBJ whole genome shotgun (WGS) entry which is preliminary data.</text>
</comment>
<dbReference type="RefSeq" id="WP_204500908.1">
    <property type="nucleotide sequence ID" value="NZ_JAFBDR010000018.1"/>
</dbReference>
<accession>A0ABS2N2W2</accession>
<keyword evidence="2" id="KW-1185">Reference proteome</keyword>
<protein>
    <recommendedName>
        <fullName evidence="3">DUF2508 family protein</fullName>
    </recommendedName>
</protein>
<proteinExistence type="predicted"/>
<evidence type="ECO:0000313" key="2">
    <source>
        <dbReference type="Proteomes" id="UP001296943"/>
    </source>
</evidence>
<dbReference type="Proteomes" id="UP001296943">
    <property type="component" value="Unassembled WGS sequence"/>
</dbReference>